<dbReference type="PANTHER" id="PTHR43341:SF1">
    <property type="entry name" value="GENERAL AMINO-ACID PERMEASE GAP1"/>
    <property type="match status" value="1"/>
</dbReference>
<feature type="transmembrane region" description="Helical" evidence="9">
    <location>
        <begin position="292"/>
        <end position="313"/>
    </location>
</feature>
<organism evidence="11 12">
    <name type="scientific">Actinomyces oris</name>
    <dbReference type="NCBI Taxonomy" id="544580"/>
    <lineage>
        <taxon>Bacteria</taxon>
        <taxon>Bacillati</taxon>
        <taxon>Actinomycetota</taxon>
        <taxon>Actinomycetes</taxon>
        <taxon>Actinomycetales</taxon>
        <taxon>Actinomycetaceae</taxon>
        <taxon>Actinomyces</taxon>
    </lineage>
</organism>
<feature type="transmembrane region" description="Helical" evidence="9">
    <location>
        <begin position="338"/>
        <end position="359"/>
    </location>
</feature>
<keyword evidence="3" id="KW-0813">Transport</keyword>
<dbReference type="PANTHER" id="PTHR43341">
    <property type="entry name" value="AMINO ACID PERMEASE"/>
    <property type="match status" value="1"/>
</dbReference>
<feature type="region of interest" description="Disordered" evidence="8">
    <location>
        <begin position="1"/>
        <end position="42"/>
    </location>
</feature>
<dbReference type="PROSITE" id="PS00218">
    <property type="entry name" value="AMINO_ACID_PERMEASE_1"/>
    <property type="match status" value="1"/>
</dbReference>
<dbReference type="GeneID" id="64213515"/>
<keyword evidence="5" id="KW-0029">Amino-acid transport</keyword>
<name>A0A508BGI1_9ACTO</name>
<keyword evidence="6 9" id="KW-1133">Transmembrane helix</keyword>
<evidence type="ECO:0000256" key="8">
    <source>
        <dbReference type="SAM" id="MobiDB-lite"/>
    </source>
</evidence>
<feature type="transmembrane region" description="Helical" evidence="9">
    <location>
        <begin position="72"/>
        <end position="91"/>
    </location>
</feature>
<dbReference type="InterPro" id="IPR004841">
    <property type="entry name" value="AA-permease/SLC12A_dom"/>
</dbReference>
<dbReference type="FunFam" id="1.20.1740.10:FF:000001">
    <property type="entry name" value="Amino acid permease"/>
    <property type="match status" value="1"/>
</dbReference>
<dbReference type="AlphaFoldDB" id="A0A508BGI1"/>
<comment type="caution">
    <text evidence="11">The sequence shown here is derived from an EMBL/GenBank/DDBJ whole genome shotgun (WGS) entry which is preliminary data.</text>
</comment>
<feature type="transmembrane region" description="Helical" evidence="9">
    <location>
        <begin position="496"/>
        <end position="515"/>
    </location>
</feature>
<reference evidence="11 12" key="1">
    <citation type="submission" date="2019-06" db="EMBL/GenBank/DDBJ databases">
        <title>Draft genome sequence of Actinomyces oris CCUG 34288T.</title>
        <authorList>
            <person name="Salva-Serra F."/>
            <person name="Cardew S."/>
            <person name="Moore E."/>
        </authorList>
    </citation>
    <scope>NUCLEOTIDE SEQUENCE [LARGE SCALE GENOMIC DNA]</scope>
    <source>
        <strain evidence="11 12">CCUG 34288</strain>
    </source>
</reference>
<evidence type="ECO:0000256" key="4">
    <source>
        <dbReference type="ARBA" id="ARBA00022692"/>
    </source>
</evidence>
<sequence length="537" mass="56186">MTHSHDESAPSGHAPAASGGRPGTNGADAADPVTSADPVGAVVSGASGQVSNEALEEDGGLHRSLTSRHMQMIAIGGAIGTGLFVASGATVSTAGPGGALVAYAAIGLMVLLLMQSLGEMTAHMPVAGSFQTYATRFVSPSFGFAMGWNYWFNWAITVAAELVAAGIVMGYWLPGVPSWIWAALFLALLTTLNALSARAFGEGEFWLSAIKVVTVVVFLVAGLAMIAGIIGGTSPGFSNWVVKDAPFHGGMLAIVSVFMVAGFSFQGTELVGVAAGEARNPRRDVPKAIHTVFWRIMIFYIGAITVVGFLVPYTDPNLLRSDTSDISYSPFTLVFERAGIGIAAAIMNAVILTAVLSAGNSGLYASTRMLHSMALQGQAPAWFAYVNRHGVPVRALGATALVGAAGFLTAVVGQDTAYTWLLNVSALCGFIVWLGIAVCHFRFRRAYVLQGNDPADLPYQAPCFPLGPVLAFTLCALVILGQNYEAIFKGQLVEVLSSYIGLPVFGAIWLGHRLVTGSRVVRLEEADVSGAVVRESH</sequence>
<dbReference type="PIRSF" id="PIRSF006060">
    <property type="entry name" value="AA_transporter"/>
    <property type="match status" value="1"/>
</dbReference>
<comment type="similarity">
    <text evidence="2">Belongs to the amino acid-polyamine-organocation (APC) superfamily. Amino acid transporter (AAT) (TC 2.A.3.1) family.</text>
</comment>
<feature type="transmembrane region" description="Helical" evidence="9">
    <location>
        <begin position="251"/>
        <end position="271"/>
    </location>
</feature>
<feature type="transmembrane region" description="Helical" evidence="9">
    <location>
        <begin position="212"/>
        <end position="231"/>
    </location>
</feature>
<keyword evidence="4 9" id="KW-0812">Transmembrane</keyword>
<evidence type="ECO:0000256" key="9">
    <source>
        <dbReference type="SAM" id="Phobius"/>
    </source>
</evidence>
<dbReference type="GO" id="GO:0015171">
    <property type="term" value="F:amino acid transmembrane transporter activity"/>
    <property type="evidence" value="ECO:0007669"/>
    <property type="project" value="TreeGrafter"/>
</dbReference>
<evidence type="ECO:0000256" key="3">
    <source>
        <dbReference type="ARBA" id="ARBA00022448"/>
    </source>
</evidence>
<accession>A0A508BGI1</accession>
<protein>
    <submittedName>
        <fullName evidence="11">Amino acid permease</fullName>
    </submittedName>
</protein>
<dbReference type="Pfam" id="PF00324">
    <property type="entry name" value="AA_permease"/>
    <property type="match status" value="1"/>
</dbReference>
<feature type="compositionally biased region" description="Low complexity" evidence="8">
    <location>
        <begin position="9"/>
        <end position="19"/>
    </location>
</feature>
<comment type="subcellular location">
    <subcellularLocation>
        <location evidence="1">Membrane</location>
        <topology evidence="1">Multi-pass membrane protein</topology>
    </subcellularLocation>
</comment>
<evidence type="ECO:0000256" key="2">
    <source>
        <dbReference type="ARBA" id="ARBA00008583"/>
    </source>
</evidence>
<dbReference type="InterPro" id="IPR050524">
    <property type="entry name" value="APC_YAT"/>
</dbReference>
<feature type="domain" description="Amino acid permease/ SLC12A" evidence="10">
    <location>
        <begin position="69"/>
        <end position="516"/>
    </location>
</feature>
<keyword evidence="7 9" id="KW-0472">Membrane</keyword>
<proteinExistence type="inferred from homology"/>
<evidence type="ECO:0000313" key="11">
    <source>
        <dbReference type="EMBL" id="TQD59691.1"/>
    </source>
</evidence>
<gene>
    <name evidence="11" type="ORF">FK267_11530</name>
</gene>
<feature type="transmembrane region" description="Helical" evidence="9">
    <location>
        <begin position="179"/>
        <end position="200"/>
    </location>
</feature>
<dbReference type="RefSeq" id="WP_141407272.1">
    <property type="nucleotide sequence ID" value="NZ_CP066060.1"/>
</dbReference>
<evidence type="ECO:0000256" key="7">
    <source>
        <dbReference type="ARBA" id="ARBA00023136"/>
    </source>
</evidence>
<dbReference type="GO" id="GO:0016020">
    <property type="term" value="C:membrane"/>
    <property type="evidence" value="ECO:0007669"/>
    <property type="project" value="UniProtKB-SubCell"/>
</dbReference>
<feature type="transmembrane region" description="Helical" evidence="9">
    <location>
        <begin position="151"/>
        <end position="173"/>
    </location>
</feature>
<evidence type="ECO:0000256" key="1">
    <source>
        <dbReference type="ARBA" id="ARBA00004141"/>
    </source>
</evidence>
<feature type="transmembrane region" description="Helical" evidence="9">
    <location>
        <begin position="464"/>
        <end position="484"/>
    </location>
</feature>
<dbReference type="InterPro" id="IPR004840">
    <property type="entry name" value="Amino_acid_permease_CS"/>
</dbReference>
<feature type="transmembrane region" description="Helical" evidence="9">
    <location>
        <begin position="420"/>
        <end position="443"/>
    </location>
</feature>
<dbReference type="Proteomes" id="UP000317942">
    <property type="component" value="Unassembled WGS sequence"/>
</dbReference>
<dbReference type="Gene3D" id="1.20.1740.10">
    <property type="entry name" value="Amino acid/polyamine transporter I"/>
    <property type="match status" value="1"/>
</dbReference>
<feature type="transmembrane region" description="Helical" evidence="9">
    <location>
        <begin position="395"/>
        <end position="414"/>
    </location>
</feature>
<evidence type="ECO:0000256" key="5">
    <source>
        <dbReference type="ARBA" id="ARBA00022970"/>
    </source>
</evidence>
<feature type="transmembrane region" description="Helical" evidence="9">
    <location>
        <begin position="97"/>
        <end position="114"/>
    </location>
</feature>
<evidence type="ECO:0000313" key="12">
    <source>
        <dbReference type="Proteomes" id="UP000317942"/>
    </source>
</evidence>
<evidence type="ECO:0000256" key="6">
    <source>
        <dbReference type="ARBA" id="ARBA00022989"/>
    </source>
</evidence>
<dbReference type="EMBL" id="VICC01000007">
    <property type="protein sequence ID" value="TQD59691.1"/>
    <property type="molecule type" value="Genomic_DNA"/>
</dbReference>
<evidence type="ECO:0000259" key="10">
    <source>
        <dbReference type="Pfam" id="PF00324"/>
    </source>
</evidence>